<keyword evidence="1" id="KW-0175">Coiled coil</keyword>
<feature type="region of interest" description="Disordered" evidence="2">
    <location>
        <begin position="398"/>
        <end position="423"/>
    </location>
</feature>
<dbReference type="Pfam" id="PF13514">
    <property type="entry name" value="AAA_27"/>
    <property type="match status" value="1"/>
</dbReference>
<dbReference type="PANTHER" id="PTHR41259:SF1">
    <property type="entry name" value="DOUBLE-STRAND BREAK REPAIR RAD50 ATPASE, PUTATIVE-RELATED"/>
    <property type="match status" value="1"/>
</dbReference>
<proteinExistence type="predicted"/>
<dbReference type="InterPro" id="IPR038734">
    <property type="entry name" value="YhaN_AAA"/>
</dbReference>
<evidence type="ECO:0000259" key="3">
    <source>
        <dbReference type="Pfam" id="PF13514"/>
    </source>
</evidence>
<feature type="coiled-coil region" evidence="1">
    <location>
        <begin position="720"/>
        <end position="747"/>
    </location>
</feature>
<dbReference type="InterPro" id="IPR027417">
    <property type="entry name" value="P-loop_NTPase"/>
</dbReference>
<dbReference type="PANTHER" id="PTHR41259">
    <property type="entry name" value="DOUBLE-STRAND BREAK REPAIR RAD50 ATPASE, PUTATIVE-RELATED"/>
    <property type="match status" value="1"/>
</dbReference>
<gene>
    <name evidence="4" type="ORF">GCM10008179_28740</name>
</gene>
<feature type="coiled-coil region" evidence="1">
    <location>
        <begin position="270"/>
        <end position="300"/>
    </location>
</feature>
<protein>
    <recommendedName>
        <fullName evidence="3">YhaN AAA domain-containing protein</fullName>
    </recommendedName>
</protein>
<reference evidence="4" key="2">
    <citation type="submission" date="2023-01" db="EMBL/GenBank/DDBJ databases">
        <authorList>
            <person name="Sun Q."/>
            <person name="Evtushenko L."/>
        </authorList>
    </citation>
    <scope>NUCLEOTIDE SEQUENCE</scope>
    <source>
        <strain evidence="4">VKM B-2347</strain>
    </source>
</reference>
<keyword evidence="5" id="KW-1185">Reference proteome</keyword>
<evidence type="ECO:0000313" key="4">
    <source>
        <dbReference type="EMBL" id="GLK69236.1"/>
    </source>
</evidence>
<evidence type="ECO:0000256" key="2">
    <source>
        <dbReference type="SAM" id="MobiDB-lite"/>
    </source>
</evidence>
<accession>A0A9W6MWP4</accession>
<organism evidence="4 5">
    <name type="scientific">Hansschlegelia plantiphila</name>
    <dbReference type="NCBI Taxonomy" id="374655"/>
    <lineage>
        <taxon>Bacteria</taxon>
        <taxon>Pseudomonadati</taxon>
        <taxon>Pseudomonadota</taxon>
        <taxon>Alphaproteobacteria</taxon>
        <taxon>Hyphomicrobiales</taxon>
        <taxon>Methylopilaceae</taxon>
        <taxon>Hansschlegelia</taxon>
    </lineage>
</organism>
<dbReference type="SUPFAM" id="SSF52540">
    <property type="entry name" value="P-loop containing nucleoside triphosphate hydrolases"/>
    <property type="match status" value="1"/>
</dbReference>
<name>A0A9W6MWP4_9HYPH</name>
<feature type="coiled-coil region" evidence="1">
    <location>
        <begin position="482"/>
        <end position="516"/>
    </location>
</feature>
<feature type="coiled-coil region" evidence="1">
    <location>
        <begin position="934"/>
        <end position="975"/>
    </location>
</feature>
<dbReference type="AlphaFoldDB" id="A0A9W6MWP4"/>
<sequence>MRLVRLDLEKYGAFESRSLRFRNDARLHVVYGPNEAGKTSALAAVSDLLFGFEQRASFAFRFPAKDLRLGGVVAPAAGEPIAFRRRRGNKATLLDADDAPLRDDLLAPLLGGLTRGLFERAFGLGAQTLRQGADDLLAVDGESGASLFAAASGLRGLDDMRRVLESQADDIFTPQARTKPFNDILRRHEAARQAVRAKELKAGDWTRLNEAIDALEARVSALGERRTAVRTEKARLERLVRAAPAAAAVDEASGALAEFESLPELAPADAAILRRRLDAAETAQREAEHAEGLSRRAAEELASVAVDAVALDAATAIERLIGESGAYVKSRNDLPRVQGEADGFAAELGRLAARLGLADADAVERALPSDAACAVLRDLIAEGRILAEADRSRARALADEREALSRHEAQREEEPPARDPKPLREALAALAPAIRPLERRAELAGVHEAEERAIAEAAARLFPPVASLDRVVSASLPGPEAIARARKDHDALSAEIDRAERAAADLIGQAAKARAELEGLSAGGPLASPEAIADARTARDTAWRALRGHLLTTQPLDEGERKARVADFDRHAPEADRLADRATEDASRVARHADLARRHAQHLRDADELARRLATLHKAQGEALYEWRRIWEPAGVLPQPPEDMASWLKTLHSIFERREKNTGLAAQIAALDAADARLRPELARIAAEAGLTGMAELACPALAARIEARLSTLADRWEQAGRNEARIAEATARIIRLERETAQARSADDDWRARWSAAATAVGAPPDATIAAAEAALAAWSGVPGTLNERADRLRRVRGMERDAEAFRDGVARLVTRFAPELAGLAPEAAARRLHERLTDARAQGTRRKEALARAESAAATFADARLNAEEAAAALTEAAAAFPEGTDLGDLLSQSSVRGERRAALARAREHFLALGEQGDEALLREELVGFERDSAKAKAADLADEEKRLDDDIKEAFAELDRERRRRAELETGVGAEVAAVEQRIAEAELAATAREWAVLKIGALLLGEAVSRHHAAQQDPLITRAGALFATLTGGAFSGFREDYDDDAPKLVALRASGETTPVAGLSEGTRDQFYLALRLAFIEDYAARAEPAPFIGDDLFASFDDARTAQGLAALAEIGARAQPILFTHHKAVVDIARETLGDRVDIVGFEDVRL</sequence>
<evidence type="ECO:0000313" key="5">
    <source>
        <dbReference type="Proteomes" id="UP001143372"/>
    </source>
</evidence>
<dbReference type="RefSeq" id="WP_271169468.1">
    <property type="nucleotide sequence ID" value="NZ_BSFI01000021.1"/>
</dbReference>
<dbReference type="EMBL" id="BSFI01000021">
    <property type="protein sequence ID" value="GLK69236.1"/>
    <property type="molecule type" value="Genomic_DNA"/>
</dbReference>
<evidence type="ECO:0000256" key="1">
    <source>
        <dbReference type="SAM" id="Coils"/>
    </source>
</evidence>
<feature type="domain" description="YhaN AAA" evidence="3">
    <location>
        <begin position="1"/>
        <end position="205"/>
    </location>
</feature>
<dbReference type="Proteomes" id="UP001143372">
    <property type="component" value="Unassembled WGS sequence"/>
</dbReference>
<comment type="caution">
    <text evidence="4">The sequence shown here is derived from an EMBL/GenBank/DDBJ whole genome shotgun (WGS) entry which is preliminary data.</text>
</comment>
<dbReference type="Gene3D" id="3.40.50.300">
    <property type="entry name" value="P-loop containing nucleotide triphosphate hydrolases"/>
    <property type="match status" value="2"/>
</dbReference>
<reference evidence="4" key="1">
    <citation type="journal article" date="2014" name="Int. J. Syst. Evol. Microbiol.">
        <title>Complete genome sequence of Corynebacterium casei LMG S-19264T (=DSM 44701T), isolated from a smear-ripened cheese.</title>
        <authorList>
            <consortium name="US DOE Joint Genome Institute (JGI-PGF)"/>
            <person name="Walter F."/>
            <person name="Albersmeier A."/>
            <person name="Kalinowski J."/>
            <person name="Ruckert C."/>
        </authorList>
    </citation>
    <scope>NUCLEOTIDE SEQUENCE</scope>
    <source>
        <strain evidence="4">VKM B-2347</strain>
    </source>
</reference>